<keyword evidence="4" id="KW-0378">Hydrolase</keyword>
<dbReference type="InterPro" id="IPR003565">
    <property type="entry name" value="Tetra_PHTase"/>
</dbReference>
<dbReference type="GO" id="GO:0016787">
    <property type="term" value="F:hydrolase activity"/>
    <property type="evidence" value="ECO:0007669"/>
    <property type="project" value="UniProtKB-KW"/>
</dbReference>
<dbReference type="Gene3D" id="3.90.79.10">
    <property type="entry name" value="Nucleoside Triphosphate Pyrophosphohydrolase"/>
    <property type="match status" value="1"/>
</dbReference>
<dbReference type="EMBL" id="JACVVK020000004">
    <property type="protein sequence ID" value="KAK7507331.1"/>
    <property type="molecule type" value="Genomic_DNA"/>
</dbReference>
<comment type="similarity">
    <text evidence="1">Belongs to the Nudix hydrolase family.</text>
</comment>
<dbReference type="PRINTS" id="PR01405">
    <property type="entry name" value="TETRPHPHTASE"/>
</dbReference>
<dbReference type="InterPro" id="IPR020084">
    <property type="entry name" value="NUDIX_hydrolase_CS"/>
</dbReference>
<comment type="caution">
    <text evidence="7">The sequence shown here is derived from an EMBL/GenBank/DDBJ whole genome shotgun (WGS) entry which is preliminary data.</text>
</comment>
<dbReference type="SUPFAM" id="SSF55811">
    <property type="entry name" value="Nudix"/>
    <property type="match status" value="1"/>
</dbReference>
<dbReference type="Proteomes" id="UP001519460">
    <property type="component" value="Unassembled WGS sequence"/>
</dbReference>
<dbReference type="PANTHER" id="PTHR21340:SF0">
    <property type="entry name" value="BIS(5'-NUCLEOSYL)-TETRAPHOSPHATASE [ASYMMETRICAL]"/>
    <property type="match status" value="1"/>
</dbReference>
<evidence type="ECO:0000256" key="1">
    <source>
        <dbReference type="ARBA" id="ARBA00005582"/>
    </source>
</evidence>
<evidence type="ECO:0000313" key="8">
    <source>
        <dbReference type="Proteomes" id="UP001519460"/>
    </source>
</evidence>
<dbReference type="Pfam" id="PF00293">
    <property type="entry name" value="NUDIX"/>
    <property type="match status" value="1"/>
</dbReference>
<dbReference type="InterPro" id="IPR000086">
    <property type="entry name" value="NUDIX_hydrolase_dom"/>
</dbReference>
<keyword evidence="3" id="KW-0547">Nucleotide-binding</keyword>
<keyword evidence="8" id="KW-1185">Reference proteome</keyword>
<organism evidence="7 8">
    <name type="scientific">Batillaria attramentaria</name>
    <dbReference type="NCBI Taxonomy" id="370345"/>
    <lineage>
        <taxon>Eukaryota</taxon>
        <taxon>Metazoa</taxon>
        <taxon>Spiralia</taxon>
        <taxon>Lophotrochozoa</taxon>
        <taxon>Mollusca</taxon>
        <taxon>Gastropoda</taxon>
        <taxon>Caenogastropoda</taxon>
        <taxon>Sorbeoconcha</taxon>
        <taxon>Cerithioidea</taxon>
        <taxon>Batillariidae</taxon>
        <taxon>Batillaria</taxon>
    </lineage>
</organism>
<dbReference type="PANTHER" id="PTHR21340">
    <property type="entry name" value="DIADENOSINE 5,5-P1,P4-TETRAPHOSPHATE PYROPHOSPHOHYDROLASE MUTT"/>
    <property type="match status" value="1"/>
</dbReference>
<feature type="domain" description="Nudix hydrolase" evidence="6">
    <location>
        <begin position="5"/>
        <end position="136"/>
    </location>
</feature>
<name>A0ABD0M7L4_9CAEN</name>
<dbReference type="PROSITE" id="PS00893">
    <property type="entry name" value="NUDIX_BOX"/>
    <property type="match status" value="1"/>
</dbReference>
<dbReference type="PROSITE" id="PS51462">
    <property type="entry name" value="NUDIX"/>
    <property type="match status" value="1"/>
</dbReference>
<evidence type="ECO:0000256" key="2">
    <source>
        <dbReference type="ARBA" id="ARBA00018911"/>
    </source>
</evidence>
<accession>A0ABD0M7L4</accession>
<evidence type="ECO:0000256" key="3">
    <source>
        <dbReference type="ARBA" id="ARBA00022741"/>
    </source>
</evidence>
<protein>
    <recommendedName>
        <fullName evidence="2">Bis(5'-nucleosyl)-tetraphosphatase [asymmetrical]</fullName>
    </recommendedName>
    <alternativeName>
        <fullName evidence="5">Diadenosine 5',5'''-P1,P4-tetraphosphate asymmetrical hydrolase</fullName>
    </alternativeName>
</protein>
<dbReference type="InterPro" id="IPR051325">
    <property type="entry name" value="Nudix_hydrolase_domain"/>
</dbReference>
<dbReference type="CDD" id="cd03428">
    <property type="entry name" value="NUDIX_Ap4A_Nudt2"/>
    <property type="match status" value="1"/>
</dbReference>
<evidence type="ECO:0000313" key="7">
    <source>
        <dbReference type="EMBL" id="KAK7507331.1"/>
    </source>
</evidence>
<gene>
    <name evidence="7" type="ORF">BaRGS_00001266</name>
</gene>
<evidence type="ECO:0000259" key="6">
    <source>
        <dbReference type="PROSITE" id="PS51462"/>
    </source>
</evidence>
<sequence>MAAVKEVVAAGFIIFRRCSRPVEYLVMKHKYGGHWGTPKGHVDPGESEFDTALRETLEEAGLTRDKLKIFDAFKTVLHYEAFGKPKRVVFWLSELVDPQAEIILSDEHTDFKWLPLDEACRLLQFEDMQKAVRDADKFISTSLR</sequence>
<reference evidence="7 8" key="1">
    <citation type="journal article" date="2023" name="Sci. Data">
        <title>Genome assembly of the Korean intertidal mud-creeper Batillaria attramentaria.</title>
        <authorList>
            <person name="Patra A.K."/>
            <person name="Ho P.T."/>
            <person name="Jun S."/>
            <person name="Lee S.J."/>
            <person name="Kim Y."/>
            <person name="Won Y.J."/>
        </authorList>
    </citation>
    <scope>NUCLEOTIDE SEQUENCE [LARGE SCALE GENOMIC DNA]</scope>
    <source>
        <strain evidence="7">Wonlab-2016</strain>
    </source>
</reference>
<dbReference type="AlphaFoldDB" id="A0ABD0M7L4"/>
<dbReference type="GO" id="GO:0000166">
    <property type="term" value="F:nucleotide binding"/>
    <property type="evidence" value="ECO:0007669"/>
    <property type="project" value="UniProtKB-KW"/>
</dbReference>
<evidence type="ECO:0000256" key="4">
    <source>
        <dbReference type="ARBA" id="ARBA00022801"/>
    </source>
</evidence>
<evidence type="ECO:0000256" key="5">
    <source>
        <dbReference type="ARBA" id="ARBA00032644"/>
    </source>
</evidence>
<proteinExistence type="inferred from homology"/>
<dbReference type="InterPro" id="IPR015797">
    <property type="entry name" value="NUDIX_hydrolase-like_dom_sf"/>
</dbReference>